<proteinExistence type="predicted"/>
<name>A0A7I7VT13_9MYCO</name>
<evidence type="ECO:0000313" key="1">
    <source>
        <dbReference type="EMBL" id="BBZ08426.1"/>
    </source>
</evidence>
<dbReference type="KEGG" id="mdr:MDOR_25950"/>
<dbReference type="AlphaFoldDB" id="A0A7I7VT13"/>
<organism evidence="1 2">
    <name type="scientific">Mycolicibacterium doricum</name>
    <dbReference type="NCBI Taxonomy" id="126673"/>
    <lineage>
        <taxon>Bacteria</taxon>
        <taxon>Bacillati</taxon>
        <taxon>Actinomycetota</taxon>
        <taxon>Actinomycetes</taxon>
        <taxon>Mycobacteriales</taxon>
        <taxon>Mycobacteriaceae</taxon>
        <taxon>Mycolicibacterium</taxon>
    </lineage>
</organism>
<reference evidence="1 2" key="1">
    <citation type="journal article" date="2019" name="Emerg. Microbes Infect.">
        <title>Comprehensive subspecies identification of 175 nontuberculous mycobacteria species based on 7547 genomic profiles.</title>
        <authorList>
            <person name="Matsumoto Y."/>
            <person name="Kinjo T."/>
            <person name="Motooka D."/>
            <person name="Nabeya D."/>
            <person name="Jung N."/>
            <person name="Uechi K."/>
            <person name="Horii T."/>
            <person name="Iida T."/>
            <person name="Fujita J."/>
            <person name="Nakamura S."/>
        </authorList>
    </citation>
    <scope>NUCLEOTIDE SEQUENCE [LARGE SCALE GENOMIC DNA]</scope>
    <source>
        <strain evidence="1 2">JCM 12405</strain>
    </source>
</reference>
<protein>
    <submittedName>
        <fullName evidence="1">Uncharacterized protein</fullName>
    </submittedName>
</protein>
<dbReference type="EMBL" id="AP022605">
    <property type="protein sequence ID" value="BBZ08426.1"/>
    <property type="molecule type" value="Genomic_DNA"/>
</dbReference>
<accession>A0A7I7VT13</accession>
<dbReference type="Proteomes" id="UP000467201">
    <property type="component" value="Chromosome"/>
</dbReference>
<sequence>MLTYRSWRLTKSARMGRLCLKRYPDLLMRRAPTPLTVPTRAERADPVDFLTHAECRRMAGAEPVHRLDGQLRRRAPQVRRGVIWHGVLVAPALERDIRG</sequence>
<gene>
    <name evidence="1" type="ORF">MDOR_25950</name>
</gene>
<evidence type="ECO:0000313" key="2">
    <source>
        <dbReference type="Proteomes" id="UP000467201"/>
    </source>
</evidence>